<evidence type="ECO:0000313" key="1">
    <source>
        <dbReference type="EMBL" id="EAA15294.1"/>
    </source>
</evidence>
<protein>
    <submittedName>
        <fullName evidence="1">Uncharacterized protein</fullName>
    </submittedName>
</protein>
<name>Q7RIQ2_PLAYO</name>
<feature type="non-terminal residue" evidence="1">
    <location>
        <position position="23"/>
    </location>
</feature>
<gene>
    <name evidence="1" type="ORF">PY03565</name>
</gene>
<reference evidence="1 2" key="1">
    <citation type="journal article" date="2002" name="Nature">
        <title>Genome sequence and comparative analysis of the model rodent malaria parasite Plasmodium yoelii yoelii.</title>
        <authorList>
            <person name="Carlton J.M."/>
            <person name="Angiuoli S.V."/>
            <person name="Suh B.B."/>
            <person name="Kooij T.W."/>
            <person name="Pertea M."/>
            <person name="Silva J.C."/>
            <person name="Ermolaeva M.D."/>
            <person name="Allen J.E."/>
            <person name="Selengut J.D."/>
            <person name="Koo H.L."/>
            <person name="Peterson J.D."/>
            <person name="Pop M."/>
            <person name="Kosack D.S."/>
            <person name="Shumway M.F."/>
            <person name="Bidwell S.L."/>
            <person name="Shallom S.J."/>
            <person name="van Aken S.E."/>
            <person name="Riedmuller S.B."/>
            <person name="Feldblyum T.V."/>
            <person name="Cho J.K."/>
            <person name="Quackenbush J."/>
            <person name="Sedegah M."/>
            <person name="Shoaibi A."/>
            <person name="Cummings L.M."/>
            <person name="Florens L."/>
            <person name="Yates J.R."/>
            <person name="Raine J.D."/>
            <person name="Sinden R.E."/>
            <person name="Harris M.A."/>
            <person name="Cunningham D.A."/>
            <person name="Preiser P.R."/>
            <person name="Bergman L.W."/>
            <person name="Vaidya A.B."/>
            <person name="van Lin L.H."/>
            <person name="Janse C.J."/>
            <person name="Waters A.P."/>
            <person name="Smith H.O."/>
            <person name="White O.R."/>
            <person name="Salzberg S.L."/>
            <person name="Venter J.C."/>
            <person name="Fraser C.M."/>
            <person name="Hoffman S.L."/>
            <person name="Gardner M.J."/>
            <person name="Carucci D.J."/>
        </authorList>
    </citation>
    <scope>NUCLEOTIDE SEQUENCE [LARGE SCALE GENOMIC DNA]</scope>
    <source>
        <strain evidence="1 2">17XNL</strain>
    </source>
</reference>
<keyword evidence="2" id="KW-1185">Reference proteome</keyword>
<evidence type="ECO:0000313" key="2">
    <source>
        <dbReference type="Proteomes" id="UP000008553"/>
    </source>
</evidence>
<comment type="caution">
    <text evidence="1">The sequence shown here is derived from an EMBL/GenBank/DDBJ whole genome shotgun (WGS) entry which is preliminary data.</text>
</comment>
<organism evidence="1 2">
    <name type="scientific">Plasmodium yoelii yoelii</name>
    <dbReference type="NCBI Taxonomy" id="73239"/>
    <lineage>
        <taxon>Eukaryota</taxon>
        <taxon>Sar</taxon>
        <taxon>Alveolata</taxon>
        <taxon>Apicomplexa</taxon>
        <taxon>Aconoidasida</taxon>
        <taxon>Haemosporida</taxon>
        <taxon>Plasmodiidae</taxon>
        <taxon>Plasmodium</taxon>
        <taxon>Plasmodium (Vinckeia)</taxon>
    </lineage>
</organism>
<dbReference type="PaxDb" id="73239-Q7RIQ2"/>
<dbReference type="EMBL" id="AABL01001033">
    <property type="protein sequence ID" value="EAA15294.1"/>
    <property type="molecule type" value="Genomic_DNA"/>
</dbReference>
<accession>Q7RIQ2</accession>
<dbReference type="AlphaFoldDB" id="Q7RIQ2"/>
<dbReference type="InParanoid" id="Q7RIQ2"/>
<dbReference type="Proteomes" id="UP000008553">
    <property type="component" value="Unassembled WGS sequence"/>
</dbReference>
<sequence length="23" mass="2913">MRLDINYKMTHLEKLVYNIIYLQ</sequence>
<proteinExistence type="predicted"/>